<dbReference type="SMART" id="SM00034">
    <property type="entry name" value="CLECT"/>
    <property type="match status" value="3"/>
</dbReference>
<dbReference type="InterPro" id="IPR035914">
    <property type="entry name" value="Sperma_CUB_dom_sf"/>
</dbReference>
<feature type="signal peptide" evidence="3">
    <location>
        <begin position="1"/>
        <end position="20"/>
    </location>
</feature>
<feature type="compositionally biased region" description="Low complexity" evidence="2">
    <location>
        <begin position="351"/>
        <end position="362"/>
    </location>
</feature>
<keyword evidence="5" id="KW-1185">Reference proteome</keyword>
<dbReference type="PROSITE" id="PS00615">
    <property type="entry name" value="C_TYPE_LECTIN_1"/>
    <property type="match status" value="3"/>
</dbReference>
<evidence type="ECO:0000256" key="1">
    <source>
        <dbReference type="PROSITE-ProRule" id="PRU00059"/>
    </source>
</evidence>
<dbReference type="InterPro" id="IPR016187">
    <property type="entry name" value="CTDL_fold"/>
</dbReference>
<dbReference type="PROSITE" id="PS50041">
    <property type="entry name" value="C_TYPE_LECTIN_2"/>
    <property type="match status" value="3"/>
</dbReference>
<evidence type="ECO:0000256" key="3">
    <source>
        <dbReference type="SAM" id="SignalP"/>
    </source>
</evidence>
<dbReference type="InterPro" id="IPR000859">
    <property type="entry name" value="CUB_dom"/>
</dbReference>
<dbReference type="PROSITE" id="PS01180">
    <property type="entry name" value="CUB"/>
    <property type="match status" value="2"/>
</dbReference>
<proteinExistence type="predicted"/>
<dbReference type="Pfam" id="PF00059">
    <property type="entry name" value="Lectin_C"/>
    <property type="match status" value="2"/>
</dbReference>
<dbReference type="EnsemblMetazoa" id="PPA37151.1">
    <property type="protein sequence ID" value="PPA37151.1"/>
    <property type="gene ID" value="WBGene00275520"/>
</dbReference>
<feature type="chain" id="PRO_5043501084" evidence="3">
    <location>
        <begin position="21"/>
        <end position="1483"/>
    </location>
</feature>
<sequence>MTSSLQLFIILSAILNSSVAVVNFTKSILYDEIDFATQVVYVPNFCSEGCRIYVSVQEASASIAKNIVVHDYIHDQFSLYDISQQVESDGQKGYSAVDVGNAQVNIINTNLGYATAPLAVWIVRKDATNFGYSRVFEADNLSTAPSSLQVVSIMSAVPFTLRTKTQGSTELISTLTGFDAVNTSEDECIQVITEMDFDTFLDVQTFVQSPLITLFFNDEKRPTTSLSTETGYGNDLDLSGVSFVASPGFIGCKGNQTFRSSLYDDYTSVNYSNHQVTIKDTTNDKEYKLISPGGTSATNITISQTNILDISWTLQDSLSSSNNSFLLRLTPSKETMITPISTTATKPVQHSTTPVSVPSTTTKPAQGSALHSCPSPLILYRDEQCRGYYASDMEYMDDSAGQVISCCIKINAHPVSIHTDEQQDYWSAQKHERYFILGLTCNSRSKHWEWADGSVLDYKPPTFDKEMDSDCNTGCNWYMESDGAWRINCTHVVQETDFFCIAQLSQPTPTTDCGSFIDGSDDSQCYEQKRRPGTKLARSVTVSELNSLPFTVNSSKIIQQNSYIRRLAVSRGAINGVLLGGTVSGKGKTFGWVDGSEWDYANFHPGFPIDGLGDCLSMDTITTAGQWMNTDCNFKMPVVCSRPFYDTPELAGCSAGSWNEGQIIYSPGFPSDASVPCEYFLTVSAGKRVQLESNRRGQRSNVHYEGHKHNEGNLATEWRRECERIDDVVHYILNISFSYHSYSFCCNKEDCARCVLRCLATIACICIIKSARHYHKAAKLLAEQAIDVEMLKAIVFLQLLILTFHSVFGGCPSQLPLYRAGQCRGWKKNDDPYMDADALNRVTSECNSIQSVPVSIHDDEQLSYWVGKKTGYKFVLGLTCNTGSKKWAWSDGSILDFKPPSSQYATDCTHNWEYTDYFCIKQLVQPTQSNDCGNFDEDSNDGTCYEIAKIAETWNDAQSICHSFGAEVASVHSEQENSYIRRLAVSQGSTNGVLLGGKVAGKGNDFGWIDNSDWDYSNFYPSFPIDGLGECLTMDTLTTAGQWMNTDCASKLPVVCKRPFYNSPELAGCTGGPWKEGQIIYSPGFPDDASVPCDYFLTVPTGKLVKLEILLLEANGCCDHLLLTDGYTGGAIIANLTGDGLGGKYYYTTVSNTMRVSWQPNGGVGVRGLMCQLLRDIEMLMVFFVALLQGVHASCPSGFELIRNGECRGTVGRQNYYYDEAMSNAVAECKSIAGQIPIIHDDEDQSYWNNKEYFYIPLGLVCNTQSKLWEWIDGSHVDYKPPAGNYDAGGRPHMRPFAVNGVYLGATLSGKAKGFGWIDGSEWDYENFYPGFPVDGLGDCLSMDTFGVAGQWMNMDCSAKLPVACVRKPNTSYADSCSAGPWKEGQIIYSPGYPYDASIPSDYFLTVDMGKRVEVKVHLLEANSCCDRLLLNDSYLAGNIVANLTGEISEKTYTTKSSNLVRVSWQPNGGVNVRGFMMSYRAV</sequence>
<dbReference type="SMART" id="SM00042">
    <property type="entry name" value="CUB"/>
    <property type="match status" value="2"/>
</dbReference>
<keyword evidence="3" id="KW-0732">Signal</keyword>
<evidence type="ECO:0000256" key="2">
    <source>
        <dbReference type="SAM" id="MobiDB-lite"/>
    </source>
</evidence>
<dbReference type="CDD" id="cd00037">
    <property type="entry name" value="CLECT"/>
    <property type="match status" value="4"/>
</dbReference>
<dbReference type="PANTHER" id="PTHR22991:SF40">
    <property type="entry name" value="PROTEIN CBG13490"/>
    <property type="match status" value="1"/>
</dbReference>
<dbReference type="Gene3D" id="2.60.120.290">
    <property type="entry name" value="Spermadhesin, CUB domain"/>
    <property type="match status" value="1"/>
</dbReference>
<dbReference type="Gene3D" id="3.10.100.10">
    <property type="entry name" value="Mannose-Binding Protein A, subunit A"/>
    <property type="match status" value="6"/>
</dbReference>
<comment type="caution">
    <text evidence="1">Lacks conserved residue(s) required for the propagation of feature annotation.</text>
</comment>
<reference evidence="5" key="1">
    <citation type="journal article" date="2008" name="Nat. Genet.">
        <title>The Pristionchus pacificus genome provides a unique perspective on nematode lifestyle and parasitism.</title>
        <authorList>
            <person name="Dieterich C."/>
            <person name="Clifton S.W."/>
            <person name="Schuster L.N."/>
            <person name="Chinwalla A."/>
            <person name="Delehaunty K."/>
            <person name="Dinkelacker I."/>
            <person name="Fulton L."/>
            <person name="Fulton R."/>
            <person name="Godfrey J."/>
            <person name="Minx P."/>
            <person name="Mitreva M."/>
            <person name="Roeseler W."/>
            <person name="Tian H."/>
            <person name="Witte H."/>
            <person name="Yang S.P."/>
            <person name="Wilson R.K."/>
            <person name="Sommer R.J."/>
        </authorList>
    </citation>
    <scope>NUCLEOTIDE SEQUENCE [LARGE SCALE GENOMIC DNA]</scope>
    <source>
        <strain evidence="5">PS312</strain>
    </source>
</reference>
<dbReference type="Proteomes" id="UP000005239">
    <property type="component" value="Unassembled WGS sequence"/>
</dbReference>
<dbReference type="InterPro" id="IPR050976">
    <property type="entry name" value="Snaclec"/>
</dbReference>
<feature type="region of interest" description="Disordered" evidence="2">
    <location>
        <begin position="344"/>
        <end position="370"/>
    </location>
</feature>
<accession>A0A2A6BS90</accession>
<evidence type="ECO:0000313" key="5">
    <source>
        <dbReference type="Proteomes" id="UP000005239"/>
    </source>
</evidence>
<dbReference type="InterPro" id="IPR016186">
    <property type="entry name" value="C-type_lectin-like/link_sf"/>
</dbReference>
<accession>A0A8R1URQ5</accession>
<evidence type="ECO:0000313" key="4">
    <source>
        <dbReference type="EnsemblMetazoa" id="PPA37151.1"/>
    </source>
</evidence>
<dbReference type="InterPro" id="IPR018378">
    <property type="entry name" value="C-type_lectin_CS"/>
</dbReference>
<protein>
    <submittedName>
        <fullName evidence="4">C-type lectin</fullName>
    </submittedName>
</protein>
<dbReference type="SUPFAM" id="SSF49854">
    <property type="entry name" value="Spermadhesin, CUB domain"/>
    <property type="match status" value="2"/>
</dbReference>
<reference evidence="4" key="2">
    <citation type="submission" date="2022-06" db="UniProtKB">
        <authorList>
            <consortium name="EnsemblMetazoa"/>
        </authorList>
    </citation>
    <scope>IDENTIFICATION</scope>
    <source>
        <strain evidence="4">PS312</strain>
    </source>
</reference>
<dbReference type="SUPFAM" id="SSF56436">
    <property type="entry name" value="C-type lectin-like"/>
    <property type="match status" value="6"/>
</dbReference>
<gene>
    <name evidence="4" type="primary">WBGene00275520</name>
</gene>
<dbReference type="PANTHER" id="PTHR22991">
    <property type="entry name" value="PROTEIN CBG13490"/>
    <property type="match status" value="1"/>
</dbReference>
<organism evidence="4 5">
    <name type="scientific">Pristionchus pacificus</name>
    <name type="common">Parasitic nematode worm</name>
    <dbReference type="NCBI Taxonomy" id="54126"/>
    <lineage>
        <taxon>Eukaryota</taxon>
        <taxon>Metazoa</taxon>
        <taxon>Ecdysozoa</taxon>
        <taxon>Nematoda</taxon>
        <taxon>Chromadorea</taxon>
        <taxon>Rhabditida</taxon>
        <taxon>Rhabditina</taxon>
        <taxon>Diplogasteromorpha</taxon>
        <taxon>Diplogasteroidea</taxon>
        <taxon>Neodiplogasteridae</taxon>
        <taxon>Pristionchus</taxon>
    </lineage>
</organism>
<dbReference type="InterPro" id="IPR001304">
    <property type="entry name" value="C-type_lectin-like"/>
</dbReference>
<name>A0A2A6BS90_PRIPA</name>